<proteinExistence type="predicted"/>
<reference evidence="2 3" key="1">
    <citation type="submission" date="2019-03" db="EMBL/GenBank/DDBJ databases">
        <title>Genomic Encyclopedia of Type Strains, Phase IV (KMG-IV): sequencing the most valuable type-strain genomes for metagenomic binning, comparative biology and taxonomic classification.</title>
        <authorList>
            <person name="Goeker M."/>
        </authorList>
    </citation>
    <scope>NUCLEOTIDE SEQUENCE [LARGE SCALE GENOMIC DNA]</scope>
    <source>
        <strain evidence="2 3">DSM 19377</strain>
    </source>
</reference>
<dbReference type="Gene3D" id="3.30.360.40">
    <property type="entry name" value="YwmB-like"/>
    <property type="match status" value="1"/>
</dbReference>
<feature type="signal peptide" evidence="1">
    <location>
        <begin position="1"/>
        <end position="23"/>
    </location>
</feature>
<gene>
    <name evidence="2" type="ORF">EV207_15425</name>
</gene>
<keyword evidence="1" id="KW-0732">Signal</keyword>
<name>A0A4R2NFZ0_9BACL</name>
<protein>
    <submittedName>
        <fullName evidence="2">TATA-box binding protein</fullName>
    </submittedName>
</protein>
<feature type="chain" id="PRO_5039721011" evidence="1">
    <location>
        <begin position="24"/>
        <end position="253"/>
    </location>
</feature>
<dbReference type="EMBL" id="SLXK01000054">
    <property type="protein sequence ID" value="TCP20263.1"/>
    <property type="molecule type" value="Genomic_DNA"/>
</dbReference>
<dbReference type="Proteomes" id="UP000295416">
    <property type="component" value="Unassembled WGS sequence"/>
</dbReference>
<evidence type="ECO:0000313" key="2">
    <source>
        <dbReference type="EMBL" id="TCP20263.1"/>
    </source>
</evidence>
<dbReference type="InterPro" id="IPR014794">
    <property type="entry name" value="DUF1779"/>
</dbReference>
<keyword evidence="3" id="KW-1185">Reference proteome</keyword>
<dbReference type="Gene3D" id="3.30.2030.10">
    <property type="entry name" value="YwmB-like"/>
    <property type="match status" value="1"/>
</dbReference>
<evidence type="ECO:0000256" key="1">
    <source>
        <dbReference type="SAM" id="SignalP"/>
    </source>
</evidence>
<dbReference type="SUPFAM" id="SSF143842">
    <property type="entry name" value="YwmB-like"/>
    <property type="match status" value="1"/>
</dbReference>
<dbReference type="InterPro" id="IPR036209">
    <property type="entry name" value="YwmB-like_sf"/>
</dbReference>
<accession>A0A4R2NFZ0</accession>
<comment type="caution">
    <text evidence="2">The sequence shown here is derived from an EMBL/GenBank/DDBJ whole genome shotgun (WGS) entry which is preliminary data.</text>
</comment>
<organism evidence="2 3">
    <name type="scientific">Scopulibacillus darangshiensis</name>
    <dbReference type="NCBI Taxonomy" id="442528"/>
    <lineage>
        <taxon>Bacteria</taxon>
        <taxon>Bacillati</taxon>
        <taxon>Bacillota</taxon>
        <taxon>Bacilli</taxon>
        <taxon>Bacillales</taxon>
        <taxon>Sporolactobacillaceae</taxon>
        <taxon>Scopulibacillus</taxon>
    </lineage>
</organism>
<dbReference type="Pfam" id="PF08680">
    <property type="entry name" value="DUF1779"/>
    <property type="match status" value="1"/>
</dbReference>
<sequence>MNHLNPKFLSFAFIILFFFGAYSQTAAQALDKQTAIKKLQTLAEAVDTNETTITYWSLYARENYQTLNNPSEYYEQVKKMTKTLKEYNWKPVKTEEGRFKLTGQRVLPGSLATEKVSFFAYPHKGTYKTYLVYEIQGEHWEGINWKMLSPIISTQMSKILHGKAKIFSCIKAQHNAKMEIALSKYASQLLDRFSAKPVESTNEKTFVSVSAYNKQWKDSIYTKNKKMNLQVALRTVDEVTTITIGTPIITSEY</sequence>
<evidence type="ECO:0000313" key="3">
    <source>
        <dbReference type="Proteomes" id="UP000295416"/>
    </source>
</evidence>
<dbReference type="RefSeq" id="WP_165887029.1">
    <property type="nucleotide sequence ID" value="NZ_SLXK01000054.1"/>
</dbReference>
<dbReference type="AlphaFoldDB" id="A0A4R2NFZ0"/>